<dbReference type="Proteomes" id="UP000009222">
    <property type="component" value="Chromosome"/>
</dbReference>
<evidence type="ECO:0000259" key="11">
    <source>
        <dbReference type="Pfam" id="PF00288"/>
    </source>
</evidence>
<dbReference type="AlphaFoldDB" id="F5YCB6"/>
<reference evidence="14 15" key="2">
    <citation type="journal article" date="2011" name="ISME J.">
        <title>RNA-seq reveals cooperative metabolic interactions between two termite-gut spirochete species in co-culture.</title>
        <authorList>
            <person name="Rosenthal A.Z."/>
            <person name="Matson E.G."/>
            <person name="Eldar A."/>
            <person name="Leadbetter J.R."/>
        </authorList>
    </citation>
    <scope>NUCLEOTIDE SEQUENCE [LARGE SCALE GENOMIC DNA]</scope>
    <source>
        <strain evidence="15">ATCC BAA-888 / DSM 13862 / ZAS-9</strain>
    </source>
</reference>
<dbReference type="Gene3D" id="3.30.70.890">
    <property type="entry name" value="GHMP kinase, C-terminal domain"/>
    <property type="match status" value="1"/>
</dbReference>
<gene>
    <name evidence="14" type="ordered locus">TREAZ_0453</name>
</gene>
<dbReference type="InterPro" id="IPR019539">
    <property type="entry name" value="GalKase_N"/>
</dbReference>
<dbReference type="PIRSF" id="PIRSF000530">
    <property type="entry name" value="Galactokinase"/>
    <property type="match status" value="1"/>
</dbReference>
<evidence type="ECO:0000313" key="14">
    <source>
        <dbReference type="EMBL" id="AEF80298.1"/>
    </source>
</evidence>
<keyword evidence="4" id="KW-0547">Nucleotide-binding</keyword>
<proteinExistence type="inferred from homology"/>
<dbReference type="Pfam" id="PF08544">
    <property type="entry name" value="GHMP_kinases_C"/>
    <property type="match status" value="1"/>
</dbReference>
<dbReference type="PRINTS" id="PR00959">
    <property type="entry name" value="MEVGALKINASE"/>
</dbReference>
<dbReference type="InterPro" id="IPR036554">
    <property type="entry name" value="GHMP_kinase_C_sf"/>
</dbReference>
<dbReference type="FunFam" id="3.30.70.890:FF:000001">
    <property type="entry name" value="Galactokinase"/>
    <property type="match status" value="1"/>
</dbReference>
<comment type="similarity">
    <text evidence="1">Belongs to the GHMP kinase family. GalK subfamily.</text>
</comment>
<dbReference type="STRING" id="545695.TREAZ_0453"/>
<dbReference type="HOGENOM" id="CLU_017814_2_1_12"/>
<dbReference type="InterPro" id="IPR006204">
    <property type="entry name" value="GHMP_kinase_N_dom"/>
</dbReference>
<keyword evidence="2" id="KW-0808">Transferase</keyword>
<name>F5YCB6_LEAAZ</name>
<dbReference type="InterPro" id="IPR000705">
    <property type="entry name" value="Galactokinase"/>
</dbReference>
<dbReference type="PANTHER" id="PTHR10457">
    <property type="entry name" value="MEVALONATE KINASE/GALACTOKINASE"/>
    <property type="match status" value="1"/>
</dbReference>
<dbReference type="SUPFAM" id="SSF54211">
    <property type="entry name" value="Ribosomal protein S5 domain 2-like"/>
    <property type="match status" value="1"/>
</dbReference>
<dbReference type="NCBIfam" id="TIGR00131">
    <property type="entry name" value="gal_kin"/>
    <property type="match status" value="1"/>
</dbReference>
<evidence type="ECO:0000256" key="2">
    <source>
        <dbReference type="ARBA" id="ARBA00022679"/>
    </source>
</evidence>
<dbReference type="OrthoDB" id="250531at2"/>
<evidence type="ECO:0000256" key="1">
    <source>
        <dbReference type="ARBA" id="ARBA00006566"/>
    </source>
</evidence>
<dbReference type="InterPro" id="IPR020568">
    <property type="entry name" value="Ribosomal_Su5_D2-typ_SF"/>
</dbReference>
<dbReference type="Gene3D" id="3.30.230.10">
    <property type="match status" value="1"/>
</dbReference>
<evidence type="ECO:0000256" key="10">
    <source>
        <dbReference type="NCBIfam" id="TIGR00131"/>
    </source>
</evidence>
<evidence type="ECO:0000256" key="4">
    <source>
        <dbReference type="ARBA" id="ARBA00022741"/>
    </source>
</evidence>
<dbReference type="InterPro" id="IPR006206">
    <property type="entry name" value="Mevalonate/galactokinase"/>
</dbReference>
<dbReference type="GO" id="GO:0046872">
    <property type="term" value="F:metal ion binding"/>
    <property type="evidence" value="ECO:0007669"/>
    <property type="project" value="UniProtKB-KW"/>
</dbReference>
<accession>F5YCB6</accession>
<dbReference type="eggNOG" id="COG0153">
    <property type="taxonomic scope" value="Bacteria"/>
</dbReference>
<dbReference type="PRINTS" id="PR00473">
    <property type="entry name" value="GALCTOKINASE"/>
</dbReference>
<dbReference type="RefSeq" id="WP_015711494.1">
    <property type="nucleotide sequence ID" value="NC_015577.1"/>
</dbReference>
<dbReference type="GO" id="GO:0004335">
    <property type="term" value="F:galactokinase activity"/>
    <property type="evidence" value="ECO:0007669"/>
    <property type="project" value="UniProtKB-UniRule"/>
</dbReference>
<dbReference type="GO" id="GO:0005829">
    <property type="term" value="C:cytosol"/>
    <property type="evidence" value="ECO:0007669"/>
    <property type="project" value="TreeGrafter"/>
</dbReference>
<keyword evidence="9" id="KW-0119">Carbohydrate metabolism</keyword>
<evidence type="ECO:0000256" key="8">
    <source>
        <dbReference type="ARBA" id="ARBA00023144"/>
    </source>
</evidence>
<dbReference type="EMBL" id="CP001841">
    <property type="protein sequence ID" value="AEF80298.1"/>
    <property type="molecule type" value="Genomic_DNA"/>
</dbReference>
<protein>
    <recommendedName>
        <fullName evidence="10">Galactokinase</fullName>
        <ecNumber evidence="10">2.7.1.6</ecNumber>
    </recommendedName>
</protein>
<evidence type="ECO:0000259" key="13">
    <source>
        <dbReference type="Pfam" id="PF10509"/>
    </source>
</evidence>
<dbReference type="Pfam" id="PF10509">
    <property type="entry name" value="GalKase_gal_bdg"/>
    <property type="match status" value="1"/>
</dbReference>
<dbReference type="GO" id="GO:0006012">
    <property type="term" value="P:galactose metabolic process"/>
    <property type="evidence" value="ECO:0007669"/>
    <property type="project" value="UniProtKB-UniRule"/>
</dbReference>
<dbReference type="EC" id="2.7.1.6" evidence="10"/>
<dbReference type="KEGG" id="taz:TREAZ_0453"/>
<dbReference type="FunCoup" id="F5YCB6">
    <property type="interactions" value="274"/>
</dbReference>
<evidence type="ECO:0000313" key="15">
    <source>
        <dbReference type="Proteomes" id="UP000009222"/>
    </source>
</evidence>
<evidence type="ECO:0000256" key="6">
    <source>
        <dbReference type="ARBA" id="ARBA00022840"/>
    </source>
</evidence>
<dbReference type="PANTHER" id="PTHR10457:SF7">
    <property type="entry name" value="GALACTOKINASE-RELATED"/>
    <property type="match status" value="1"/>
</dbReference>
<evidence type="ECO:0000259" key="12">
    <source>
        <dbReference type="Pfam" id="PF08544"/>
    </source>
</evidence>
<dbReference type="SUPFAM" id="SSF55060">
    <property type="entry name" value="GHMP Kinase, C-terminal domain"/>
    <property type="match status" value="1"/>
</dbReference>
<dbReference type="InParanoid" id="F5YCB6"/>
<dbReference type="InterPro" id="IPR013750">
    <property type="entry name" value="GHMP_kinase_C_dom"/>
</dbReference>
<organism evidence="14 15">
    <name type="scientific">Leadbettera azotonutricia (strain ATCC BAA-888 / DSM 13862 / ZAS-9)</name>
    <name type="common">Treponema azotonutricium</name>
    <dbReference type="NCBI Taxonomy" id="545695"/>
    <lineage>
        <taxon>Bacteria</taxon>
        <taxon>Pseudomonadati</taxon>
        <taxon>Spirochaetota</taxon>
        <taxon>Spirochaetia</taxon>
        <taxon>Spirochaetales</taxon>
        <taxon>Breznakiellaceae</taxon>
        <taxon>Leadbettera</taxon>
    </lineage>
</organism>
<dbReference type="GO" id="GO:0005524">
    <property type="term" value="F:ATP binding"/>
    <property type="evidence" value="ECO:0007669"/>
    <property type="project" value="UniProtKB-UniRule"/>
</dbReference>
<reference evidence="15" key="1">
    <citation type="submission" date="2009-12" db="EMBL/GenBank/DDBJ databases">
        <title>Complete sequence of Treponema azotonutricium strain ZAS-9.</title>
        <authorList>
            <person name="Tetu S.G."/>
            <person name="Matson E."/>
            <person name="Ren Q."/>
            <person name="Seshadri R."/>
            <person name="Elbourne L."/>
            <person name="Hassan K.A."/>
            <person name="Durkin A."/>
            <person name="Radune D."/>
            <person name="Mohamoud Y."/>
            <person name="Shay R."/>
            <person name="Jin S."/>
            <person name="Zhang X."/>
            <person name="Lucey K."/>
            <person name="Ballor N.R."/>
            <person name="Ottesen E."/>
            <person name="Rosenthal R."/>
            <person name="Allen A."/>
            <person name="Leadbetter J.R."/>
            <person name="Paulsen I.T."/>
        </authorList>
    </citation>
    <scope>NUCLEOTIDE SEQUENCE [LARGE SCALE GENOMIC DNA]</scope>
    <source>
        <strain evidence="15">ATCC BAA-888 / DSM 13862 / ZAS-9</strain>
    </source>
</reference>
<feature type="domain" description="Galactokinase N-terminal" evidence="13">
    <location>
        <begin position="18"/>
        <end position="59"/>
    </location>
</feature>
<keyword evidence="15" id="KW-1185">Reference proteome</keyword>
<evidence type="ECO:0000256" key="3">
    <source>
        <dbReference type="ARBA" id="ARBA00022723"/>
    </source>
</evidence>
<feature type="domain" description="GHMP kinase N-terminal" evidence="11">
    <location>
        <begin position="94"/>
        <end position="179"/>
    </location>
</feature>
<keyword evidence="8" id="KW-0299">Galactose metabolism</keyword>
<evidence type="ECO:0000256" key="5">
    <source>
        <dbReference type="ARBA" id="ARBA00022777"/>
    </source>
</evidence>
<dbReference type="InterPro" id="IPR014721">
    <property type="entry name" value="Ribsml_uS5_D2-typ_fold_subgr"/>
</dbReference>
<dbReference type="Pfam" id="PF00288">
    <property type="entry name" value="GHMP_kinases_N"/>
    <property type="match status" value="1"/>
</dbReference>
<keyword evidence="6" id="KW-0067">ATP-binding</keyword>
<keyword evidence="5 14" id="KW-0418">Kinase</keyword>
<keyword evidence="3" id="KW-0479">Metal-binding</keyword>
<feature type="domain" description="GHMP kinase C-terminal" evidence="12">
    <location>
        <begin position="286"/>
        <end position="360"/>
    </location>
</feature>
<evidence type="ECO:0000256" key="9">
    <source>
        <dbReference type="ARBA" id="ARBA00023277"/>
    </source>
</evidence>
<sequence length="389" mass="43952">MLDIGPIHRKEYELDADRSEPVVIAEAPGRIHYLGEHGEPKAGLFLSSAIDRYVRVAVSLRKDNSLRFFAADLGERKRTTLVNLKYKREDRWANYIKVAIHIFAELGYSVKGLNFTISGDIPQQVGLASSSAMEMAAAVALKGIFQANITEKELLTRLTASKALFFGKNISPVDYLIALTARKDQLLIVDEVSLEIKKIKSPLTKYKLLIMDSRVPRMGVEDELKQRRVDIKKGLDLLSHKKQEATFREFAALDLVESMGNLPEEIRRRSMHIVQELRRVEDAGAALKKPDLPAFSKILFHSHESLRDLYEVSCPEIDWLVKRAQEIEGVLGSRMTGDGFGGCTFTFIKEDTIEEYKKRLEDYERIFGFHPVIYEVKPATGARIVANAG</sequence>
<keyword evidence="7" id="KW-0460">Magnesium</keyword>
<evidence type="ECO:0000256" key="7">
    <source>
        <dbReference type="ARBA" id="ARBA00022842"/>
    </source>
</evidence>